<evidence type="ECO:0000313" key="2">
    <source>
        <dbReference type="Proteomes" id="UP000095544"/>
    </source>
</evidence>
<gene>
    <name evidence="1" type="ORF">ERS852491_04061</name>
</gene>
<dbReference type="AlphaFoldDB" id="A0A174JZY4"/>
<accession>A0A174JZY4</accession>
<sequence length="109" mass="12899">MKSLDREDLVPLRKCLDELLDFIRELQMEEIPYFYRCLENMKYNLEICFLVQYEGWEQMEQILIRDWSAANHVLIGIPGFDFAAKSAAEKAELDCRFIELLANIETFLA</sequence>
<proteinExistence type="predicted"/>
<dbReference type="RefSeq" id="WP_050642115.1">
    <property type="nucleotide sequence ID" value="NZ_CABKUE010000009.1"/>
</dbReference>
<dbReference type="OrthoDB" id="2062632at2"/>
<dbReference type="EMBL" id="CYZU01000051">
    <property type="protein sequence ID" value="CUP03317.1"/>
    <property type="molecule type" value="Genomic_DNA"/>
</dbReference>
<dbReference type="Proteomes" id="UP000095544">
    <property type="component" value="Unassembled WGS sequence"/>
</dbReference>
<evidence type="ECO:0000313" key="1">
    <source>
        <dbReference type="EMBL" id="CUP03317.1"/>
    </source>
</evidence>
<reference evidence="1 2" key="1">
    <citation type="submission" date="2015-09" db="EMBL/GenBank/DDBJ databases">
        <authorList>
            <consortium name="Pathogen Informatics"/>
        </authorList>
    </citation>
    <scope>NUCLEOTIDE SEQUENCE [LARGE SCALE GENOMIC DNA]</scope>
    <source>
        <strain evidence="1 2">2789STDY5834876</strain>
    </source>
</reference>
<name>A0A174JZY4_9FIRM</name>
<organism evidence="1 2">
    <name type="scientific">Faecalicatena contorta</name>
    <dbReference type="NCBI Taxonomy" id="39482"/>
    <lineage>
        <taxon>Bacteria</taxon>
        <taxon>Bacillati</taxon>
        <taxon>Bacillota</taxon>
        <taxon>Clostridia</taxon>
        <taxon>Lachnospirales</taxon>
        <taxon>Lachnospiraceae</taxon>
        <taxon>Faecalicatena</taxon>
    </lineage>
</organism>
<protein>
    <submittedName>
        <fullName evidence="1">Uncharacterized protein</fullName>
    </submittedName>
</protein>